<accession>A0ABS9V7P6</accession>
<dbReference type="PROSITE" id="PS51257">
    <property type="entry name" value="PROKAR_LIPOPROTEIN"/>
    <property type="match status" value="1"/>
</dbReference>
<feature type="chain" id="PRO_5045800452" description="DUF1795 domain-containing protein" evidence="1">
    <location>
        <begin position="22"/>
        <end position="183"/>
    </location>
</feature>
<organism evidence="2 3">
    <name type="scientific">Belliella alkalica</name>
    <dbReference type="NCBI Taxonomy" id="1730871"/>
    <lineage>
        <taxon>Bacteria</taxon>
        <taxon>Pseudomonadati</taxon>
        <taxon>Bacteroidota</taxon>
        <taxon>Cytophagia</taxon>
        <taxon>Cytophagales</taxon>
        <taxon>Cyclobacteriaceae</taxon>
        <taxon>Belliella</taxon>
    </lineage>
</organism>
<dbReference type="Proteomes" id="UP001165430">
    <property type="component" value="Unassembled WGS sequence"/>
</dbReference>
<reference evidence="2" key="1">
    <citation type="submission" date="2022-03" db="EMBL/GenBank/DDBJ databases">
        <title>De novo assembled genomes of Belliella spp. (Cyclobacteriaceae) strains.</title>
        <authorList>
            <person name="Szabo A."/>
            <person name="Korponai K."/>
            <person name="Felfoldi T."/>
        </authorList>
    </citation>
    <scope>NUCLEOTIDE SEQUENCE</scope>
    <source>
        <strain evidence="2">DSM 111903</strain>
    </source>
</reference>
<evidence type="ECO:0000256" key="1">
    <source>
        <dbReference type="SAM" id="SignalP"/>
    </source>
</evidence>
<evidence type="ECO:0000313" key="3">
    <source>
        <dbReference type="Proteomes" id="UP001165430"/>
    </source>
</evidence>
<keyword evidence="3" id="KW-1185">Reference proteome</keyword>
<name>A0ABS9V7P6_9BACT</name>
<gene>
    <name evidence="2" type="ORF">MM213_03015</name>
</gene>
<keyword evidence="1" id="KW-0732">Signal</keyword>
<evidence type="ECO:0000313" key="2">
    <source>
        <dbReference type="EMBL" id="MCH7412441.1"/>
    </source>
</evidence>
<feature type="signal peptide" evidence="1">
    <location>
        <begin position="1"/>
        <end position="21"/>
    </location>
</feature>
<proteinExistence type="predicted"/>
<evidence type="ECO:0008006" key="4">
    <source>
        <dbReference type="Google" id="ProtNLM"/>
    </source>
</evidence>
<sequence>MKLNITLILNWMLLGVISACGQQSQNEAAYDTQTVSTLKSENYNACKGVTETNFREIFNIPKDYELGDVSAMNVMPAMSCMMAAGKEGKQLAVMVTLMANPESYDLVATRIKEELNASPEEDKIKGLGEFAVYRENRTRKESILVVFQNRHIISVAFDHSNTYSKNQIIGMLQDFYENWLKAQ</sequence>
<dbReference type="RefSeq" id="WP_241410023.1">
    <property type="nucleotide sequence ID" value="NZ_JAKZGO010000002.1"/>
</dbReference>
<comment type="caution">
    <text evidence="2">The sequence shown here is derived from an EMBL/GenBank/DDBJ whole genome shotgun (WGS) entry which is preliminary data.</text>
</comment>
<dbReference type="EMBL" id="JAKZGO010000002">
    <property type="protein sequence ID" value="MCH7412441.1"/>
    <property type="molecule type" value="Genomic_DNA"/>
</dbReference>
<protein>
    <recommendedName>
        <fullName evidence="4">DUF1795 domain-containing protein</fullName>
    </recommendedName>
</protein>